<keyword evidence="3" id="KW-0378">Hydrolase</keyword>
<dbReference type="OrthoDB" id="6434207at2759"/>
<dbReference type="InterPro" id="IPR023631">
    <property type="entry name" value="Amidase_dom"/>
</dbReference>
<proteinExistence type="predicted"/>
<accession>A0A4Y2KAB7</accession>
<evidence type="ECO:0000313" key="2">
    <source>
        <dbReference type="EMBL" id="GBM99148.1"/>
    </source>
</evidence>
<name>A0A4Y2KAB7_ARAVE</name>
<dbReference type="InterPro" id="IPR052739">
    <property type="entry name" value="FAAH2"/>
</dbReference>
<dbReference type="InterPro" id="IPR036928">
    <property type="entry name" value="AS_sf"/>
</dbReference>
<evidence type="ECO:0000313" key="6">
    <source>
        <dbReference type="Proteomes" id="UP000499080"/>
    </source>
</evidence>
<dbReference type="Gene3D" id="3.90.1300.10">
    <property type="entry name" value="Amidase signature (AS) domain"/>
    <property type="match status" value="1"/>
</dbReference>
<dbReference type="GO" id="GO:0012505">
    <property type="term" value="C:endomembrane system"/>
    <property type="evidence" value="ECO:0007669"/>
    <property type="project" value="TreeGrafter"/>
</dbReference>
<evidence type="ECO:0000313" key="3">
    <source>
        <dbReference type="EMBL" id="GBM99247.1"/>
    </source>
</evidence>
<reference evidence="3 6" key="1">
    <citation type="journal article" date="2019" name="Sci. Rep.">
        <title>Orb-weaving spider Araneus ventricosus genome elucidates the spidroin gene catalogue.</title>
        <authorList>
            <person name="Kono N."/>
            <person name="Nakamura H."/>
            <person name="Ohtoshi R."/>
            <person name="Moran D.A.P."/>
            <person name="Shinohara A."/>
            <person name="Yoshida Y."/>
            <person name="Fujiwara M."/>
            <person name="Mori M."/>
            <person name="Tomita M."/>
            <person name="Arakawa K."/>
        </authorList>
    </citation>
    <scope>NUCLEOTIDE SEQUENCE [LARGE SCALE GENOMIC DNA]</scope>
</reference>
<dbReference type="Proteomes" id="UP000499080">
    <property type="component" value="Unassembled WGS sequence"/>
</dbReference>
<dbReference type="EMBL" id="BGPR01194013">
    <property type="protein sequence ID" value="GBM99320.1"/>
    <property type="molecule type" value="Genomic_DNA"/>
</dbReference>
<organism evidence="3 6">
    <name type="scientific">Araneus ventricosus</name>
    <name type="common">Orbweaver spider</name>
    <name type="synonym">Epeira ventricosa</name>
    <dbReference type="NCBI Taxonomy" id="182803"/>
    <lineage>
        <taxon>Eukaryota</taxon>
        <taxon>Metazoa</taxon>
        <taxon>Ecdysozoa</taxon>
        <taxon>Arthropoda</taxon>
        <taxon>Chelicerata</taxon>
        <taxon>Arachnida</taxon>
        <taxon>Araneae</taxon>
        <taxon>Araneomorphae</taxon>
        <taxon>Entelegynae</taxon>
        <taxon>Araneoidea</taxon>
        <taxon>Araneidae</taxon>
        <taxon>Araneus</taxon>
    </lineage>
</organism>
<comment type="caution">
    <text evidence="3">The sequence shown here is derived from an EMBL/GenBank/DDBJ whole genome shotgun (WGS) entry which is preliminary data.</text>
</comment>
<dbReference type="EMBL" id="BGPR01193990">
    <property type="protein sequence ID" value="GBM99247.1"/>
    <property type="molecule type" value="Genomic_DNA"/>
</dbReference>
<gene>
    <name evidence="3" type="primary">faah2a_8</name>
    <name evidence="4" type="synonym">faah2a_14</name>
    <name evidence="5" type="synonym">faah2a_3</name>
    <name evidence="2" type="synonym">faah2a_9</name>
    <name evidence="4" type="ORF">AVEN_153761_1</name>
    <name evidence="5" type="ORF">AVEN_218544_1</name>
    <name evidence="2" type="ORF">AVEN_7099_1</name>
    <name evidence="3" type="ORF">AVEN_81530_1</name>
</gene>
<evidence type="ECO:0000313" key="4">
    <source>
        <dbReference type="EMBL" id="GBM99293.1"/>
    </source>
</evidence>
<dbReference type="EMBL" id="BGPR01194003">
    <property type="protein sequence ID" value="GBM99293.1"/>
    <property type="molecule type" value="Genomic_DNA"/>
</dbReference>
<feature type="domain" description="Amidase" evidence="1">
    <location>
        <begin position="92"/>
        <end position="175"/>
    </location>
</feature>
<dbReference type="AlphaFoldDB" id="A0A4Y2KAB7"/>
<dbReference type="Pfam" id="PF01425">
    <property type="entry name" value="Amidase"/>
    <property type="match status" value="1"/>
</dbReference>
<dbReference type="SUPFAM" id="SSF75304">
    <property type="entry name" value="Amidase signature (AS) enzymes"/>
    <property type="match status" value="1"/>
</dbReference>
<evidence type="ECO:0000259" key="1">
    <source>
        <dbReference type="Pfam" id="PF01425"/>
    </source>
</evidence>
<dbReference type="PANTHER" id="PTHR43372:SF3">
    <property type="entry name" value="AT07710P-RELATED"/>
    <property type="match status" value="1"/>
</dbReference>
<keyword evidence="6" id="KW-1185">Reference proteome</keyword>
<sequence>AVSYFEKQYGTTPQEVKMPYLFDVNRCILSAMEPLIRDVKASTIGHKGLGLNEKLEFAKFLTGKSKLCLSTFTNFNSASIPLLYRKSQISYYEKMTEKCMDEFNKLLDENTVLLMPTLPVVAPYHLETIPLQLSVCYMSLFNVLGLPASHCPLGFTRKGLPYGIQIVGCQNNDPLTIACAVELEKAFGGWKSC</sequence>
<dbReference type="EMBL" id="BGPR01193954">
    <property type="protein sequence ID" value="GBM99148.1"/>
    <property type="molecule type" value="Genomic_DNA"/>
</dbReference>
<feature type="non-terminal residue" evidence="3">
    <location>
        <position position="1"/>
    </location>
</feature>
<dbReference type="PANTHER" id="PTHR43372">
    <property type="entry name" value="FATTY-ACID AMIDE HYDROLASE"/>
    <property type="match status" value="1"/>
</dbReference>
<evidence type="ECO:0000313" key="5">
    <source>
        <dbReference type="EMBL" id="GBM99320.1"/>
    </source>
</evidence>
<dbReference type="GO" id="GO:0016787">
    <property type="term" value="F:hydrolase activity"/>
    <property type="evidence" value="ECO:0007669"/>
    <property type="project" value="UniProtKB-KW"/>
</dbReference>
<protein>
    <submittedName>
        <fullName evidence="3">Fatty-acid amide hydrolase 2-A</fullName>
    </submittedName>
</protein>